<evidence type="ECO:0000313" key="2">
    <source>
        <dbReference type="Proteomes" id="UP000295680"/>
    </source>
</evidence>
<dbReference type="Proteomes" id="UP000295680">
    <property type="component" value="Unassembled WGS sequence"/>
</dbReference>
<comment type="caution">
    <text evidence="1">The sequence shown here is derived from an EMBL/GenBank/DDBJ whole genome shotgun (WGS) entry which is preliminary data.</text>
</comment>
<proteinExistence type="predicted"/>
<dbReference type="PANTHER" id="PTHR19959">
    <property type="entry name" value="KINESIN LIGHT CHAIN"/>
    <property type="match status" value="1"/>
</dbReference>
<organism evidence="1 2">
    <name type="scientific">Actinocrispum wychmicini</name>
    <dbReference type="NCBI Taxonomy" id="1213861"/>
    <lineage>
        <taxon>Bacteria</taxon>
        <taxon>Bacillati</taxon>
        <taxon>Actinomycetota</taxon>
        <taxon>Actinomycetes</taxon>
        <taxon>Pseudonocardiales</taxon>
        <taxon>Pseudonocardiaceae</taxon>
        <taxon>Actinocrispum</taxon>
    </lineage>
</organism>
<dbReference type="Gene3D" id="1.25.40.10">
    <property type="entry name" value="Tetratricopeptide repeat domain"/>
    <property type="match status" value="4"/>
</dbReference>
<sequence>MRWLVAVVVIRPLVSGFSRGAQGVVVSWEYDDLERPDEDGQGGHGGVTYNVEVGGATDGPVVAGSHNIVVDARHGSSVTVGRVELERRYWLGPVEPEPHAQVGELSVSQLLAARNGVVEFTRRGAELDELRRWCEMSTVNCAALLVYGPGGQGKTRLATQFAVEARRTGWYVVAARHVGDSTRARGYRSGGGAGGSEVHASTGAAGLLVLVDYAERWPIEDLLSMADDFVMTGDMPVRLLLMARSTGWWTSVRHEFTERRFRAAQLRLGPLAAKVIDRNSLFDEARDRFAAVLGVFDVHRIPHPVNLAEDAFGLVLAVHMAALAAVDAHARGQQAPTDPVALSAYLLDREFAYWQRLCSAGRVRIRPSTMARTVFTATLTRPLPYRHAVSVLEGLGVPSASEPADIVLADHGCCYPPADPDTLLEPLYPDRLAEDFLALMLPGHDVAGYQPDAWTSAVPTHLLGGATGDPAAPPSPGVIRAALTMLVEAARRWPHLVRRQLAPLLRTRPELALAAGSAVLSALAELSELDMGVLAAIESQFPVRGLAHLDPGIADITARLVEHQLSTERDPAVRATRLAHLADRLDAAGRHDEALAAFNEAVRIRRELAELLPLFFCPGLARSLLSLASQLTQLGRHEGAVAAVEESLGIYQLMAEREPDAYRGNVAVALERRGNCLSRLGRHAEALTAAQDAVRIRRELDAADPAAEPADLGRALENLAVQLAMVNRFEDASAAGEEALSIFRTLAATNPQEFHAELALSLNNLSGSWYRLGRLDQARDAAQEAVTLYRDLVAANPSAFRFPLTRALHNLGSVLSDLGDRAQGLALNEEAVCIRRELAAANPVASTADLARSLDGLAADLIDLGRHDQAVSIATEAVDILRPLAEQNPIALRRDFVRAQTRLSQALAGSGQGEPALAAARSAATEYHTLAAADPTMFWSDLADALNRLGNRLSTLHRWTDTLPYRKKAVRIGRVLARDGTTESRDRLAGLLKNLATSLITVKYSVEALAAMRESLRLYRELAEENSGRFRAELAWALSNIGVYLHGFQRWQEAHDATAEAVVLYRALAETDPVTYTPHLARSLNNLGVWLIALGRQHDARTSMAEAVRLREQLAAHDPDAFDDQLAESLDLLSFARNHRS</sequence>
<reference evidence="1 2" key="1">
    <citation type="submission" date="2019-03" db="EMBL/GenBank/DDBJ databases">
        <title>Genomic Encyclopedia of Type Strains, Phase IV (KMG-IV): sequencing the most valuable type-strain genomes for metagenomic binning, comparative biology and taxonomic classification.</title>
        <authorList>
            <person name="Goeker M."/>
        </authorList>
    </citation>
    <scope>NUCLEOTIDE SEQUENCE [LARGE SCALE GENOMIC DNA]</scope>
    <source>
        <strain evidence="1 2">DSM 45934</strain>
    </source>
</reference>
<evidence type="ECO:0000313" key="1">
    <source>
        <dbReference type="EMBL" id="TCO57942.1"/>
    </source>
</evidence>
<name>A0A4R2JHV2_9PSEU</name>
<keyword evidence="2" id="KW-1185">Reference proteome</keyword>
<dbReference type="Pfam" id="PF13374">
    <property type="entry name" value="TPR_10"/>
    <property type="match status" value="3"/>
</dbReference>
<dbReference type="InterPro" id="IPR011990">
    <property type="entry name" value="TPR-like_helical_dom_sf"/>
</dbReference>
<accession>A0A4R2JHV2</accession>
<dbReference type="Gene3D" id="3.40.50.300">
    <property type="entry name" value="P-loop containing nucleotide triphosphate hydrolases"/>
    <property type="match status" value="1"/>
</dbReference>
<dbReference type="InterPro" id="IPR027417">
    <property type="entry name" value="P-loop_NTPase"/>
</dbReference>
<dbReference type="EMBL" id="SLWS01000005">
    <property type="protein sequence ID" value="TCO57942.1"/>
    <property type="molecule type" value="Genomic_DNA"/>
</dbReference>
<dbReference type="PANTHER" id="PTHR19959:SF119">
    <property type="entry name" value="FUNGAL LIPASE-LIKE DOMAIN-CONTAINING PROTEIN"/>
    <property type="match status" value="1"/>
</dbReference>
<gene>
    <name evidence="1" type="ORF">EV192_1054</name>
</gene>
<dbReference type="SMART" id="SM00028">
    <property type="entry name" value="TPR"/>
    <property type="match status" value="10"/>
</dbReference>
<protein>
    <submittedName>
        <fullName evidence="1">Tetratricopeptide repeat protein</fullName>
    </submittedName>
</protein>
<dbReference type="SUPFAM" id="SSF48452">
    <property type="entry name" value="TPR-like"/>
    <property type="match status" value="4"/>
</dbReference>
<dbReference type="AlphaFoldDB" id="A0A4R2JHV2"/>
<dbReference type="InterPro" id="IPR019734">
    <property type="entry name" value="TPR_rpt"/>
</dbReference>